<keyword evidence="4" id="KW-0843">Virulence</keyword>
<dbReference type="InterPro" id="IPR036116">
    <property type="entry name" value="FN3_sf"/>
</dbReference>
<dbReference type="InterPro" id="IPR013783">
    <property type="entry name" value="Ig-like_fold"/>
</dbReference>
<evidence type="ECO:0000256" key="3">
    <source>
        <dbReference type="ARBA" id="ARBA00022807"/>
    </source>
</evidence>
<keyword evidence="5" id="KW-0732">Signal</keyword>
<sequence length="733" mass="80583">MKRLITIATLVAGVTLATSVSLEKANAQYAFPTPQDAVKGNVQGRGMQSFVPSTGRANMLLPEGTTIASYGTEVSILKEDFSKLTTGTEANPDTNTLIYVSGDETPISEYPVWFNVKEQYTHQKTWGAGNVYPAGGALYMADKQAKINTPLIDVSKRQANFFVRFRAKASRALGQGEMAELLVEAAETFNMSPTWRFGNSIHITDIPTTWKTYEILFQDAGKTTLVNIVKMAQNDDYGVLIDDIEVVQVDAHVTMPELKNYNNYKGTSVNLRWKEVAGADSYLLNVYHMVPTGEPAPAPGAPVPTKREDVVVNQKIEGGNTTSYTLSGLTSGGVYFYNLTAVKGEHKSITSPDAEIYDLEAPVLKSIQGPAVNGVFTATWDKVPAADVYNVWAYYDRTAEKDGEFVITNEDFSNLRDINGNIPQWTPENPDPHAETFQGLGRVLETVQAGWLGFTYAPYQGVVCIDGWHYYNGGKNVSLQSEELDLSKDEGKFKVKVDLWGVLEEIKDQNANVIATIQTEAALALFTYDEELNDFKQVELIYPEKVTPRWTTYEIEFTKGAKRSKLGIFAVKGPGNLYIDNLKITQNYKKDEVFRDPCYLKQFVPETSHEIRVNAPANKVAAPLYARVVAVRGKAPQDQYSSTKIKTSEYSAYEQVQNTVGAEAVHGLVEATAYVSNGVLRIENPLGAQVTVFGVAGETVYNNVSGEQSIVVEGLATGAYVVSVGNEAFKVVL</sequence>
<dbReference type="GO" id="GO:0006508">
    <property type="term" value="P:proteolysis"/>
    <property type="evidence" value="ECO:0007669"/>
    <property type="project" value="UniProtKB-KW"/>
</dbReference>
<accession>A0A1T4NV75</accession>
<organism evidence="6 7">
    <name type="scientific">Porphyromonas circumdentaria</name>
    <dbReference type="NCBI Taxonomy" id="29524"/>
    <lineage>
        <taxon>Bacteria</taxon>
        <taxon>Pseudomonadati</taxon>
        <taxon>Bacteroidota</taxon>
        <taxon>Bacteroidia</taxon>
        <taxon>Bacteroidales</taxon>
        <taxon>Porphyromonadaceae</taxon>
        <taxon>Porphyromonas</taxon>
    </lineage>
</organism>
<keyword evidence="2" id="KW-0645">Protease</keyword>
<evidence type="ECO:0000256" key="1">
    <source>
        <dbReference type="ARBA" id="ARBA00006067"/>
    </source>
</evidence>
<dbReference type="Proteomes" id="UP000190121">
    <property type="component" value="Unassembled WGS sequence"/>
</dbReference>
<dbReference type="AlphaFoldDB" id="A0A1T4NV75"/>
<proteinExistence type="inferred from homology"/>
<evidence type="ECO:0008006" key="8">
    <source>
        <dbReference type="Google" id="ProtNLM"/>
    </source>
</evidence>
<comment type="similarity">
    <text evidence="1">Belongs to the peptidase C25 family.</text>
</comment>
<dbReference type="OrthoDB" id="1056276at2"/>
<dbReference type="SUPFAM" id="SSF49265">
    <property type="entry name" value="Fibronectin type III"/>
    <property type="match status" value="1"/>
</dbReference>
<keyword evidence="3" id="KW-0788">Thiol protease</keyword>
<keyword evidence="7" id="KW-1185">Reference proteome</keyword>
<evidence type="ECO:0000256" key="2">
    <source>
        <dbReference type="ARBA" id="ARBA00022670"/>
    </source>
</evidence>
<evidence type="ECO:0000256" key="5">
    <source>
        <dbReference type="SAM" id="SignalP"/>
    </source>
</evidence>
<protein>
    <recommendedName>
        <fullName evidence="8">Por secretion system C-terminal sorting domain-containing protein</fullName>
    </recommendedName>
</protein>
<evidence type="ECO:0000313" key="6">
    <source>
        <dbReference type="EMBL" id="SJZ83250.1"/>
    </source>
</evidence>
<feature type="chain" id="PRO_5010554497" description="Por secretion system C-terminal sorting domain-containing protein" evidence="5">
    <location>
        <begin position="18"/>
        <end position="733"/>
    </location>
</feature>
<dbReference type="Gene3D" id="2.60.40.10">
    <property type="entry name" value="Immunoglobulins"/>
    <property type="match status" value="1"/>
</dbReference>
<evidence type="ECO:0000256" key="4">
    <source>
        <dbReference type="ARBA" id="ARBA00023026"/>
    </source>
</evidence>
<reference evidence="7" key="1">
    <citation type="submission" date="2017-02" db="EMBL/GenBank/DDBJ databases">
        <authorList>
            <person name="Varghese N."/>
            <person name="Submissions S."/>
        </authorList>
    </citation>
    <scope>NUCLEOTIDE SEQUENCE [LARGE SCALE GENOMIC DNA]</scope>
    <source>
        <strain evidence="7">ATCC 51356</strain>
    </source>
</reference>
<gene>
    <name evidence="6" type="ORF">SAMN02745171_01250</name>
</gene>
<dbReference type="SUPFAM" id="SSF49785">
    <property type="entry name" value="Galactose-binding domain-like"/>
    <property type="match status" value="1"/>
</dbReference>
<feature type="signal peptide" evidence="5">
    <location>
        <begin position="1"/>
        <end position="17"/>
    </location>
</feature>
<dbReference type="InterPro" id="IPR008979">
    <property type="entry name" value="Galactose-bd-like_sf"/>
</dbReference>
<dbReference type="RefSeq" id="WP_078737161.1">
    <property type="nucleotide sequence ID" value="NZ_FUXE01000012.1"/>
</dbReference>
<keyword evidence="3" id="KW-0378">Hydrolase</keyword>
<evidence type="ECO:0000313" key="7">
    <source>
        <dbReference type="Proteomes" id="UP000190121"/>
    </source>
</evidence>
<name>A0A1T4NV75_9PORP</name>
<dbReference type="EMBL" id="FUXE01000012">
    <property type="protein sequence ID" value="SJZ83250.1"/>
    <property type="molecule type" value="Genomic_DNA"/>
</dbReference>
<dbReference type="GO" id="GO:0008234">
    <property type="term" value="F:cysteine-type peptidase activity"/>
    <property type="evidence" value="ECO:0007669"/>
    <property type="project" value="UniProtKB-KW"/>
</dbReference>